<feature type="domain" description="Transglutaminase-like" evidence="3">
    <location>
        <begin position="478"/>
        <end position="548"/>
    </location>
</feature>
<evidence type="ECO:0000313" key="5">
    <source>
        <dbReference type="Proteomes" id="UP001595868"/>
    </source>
</evidence>
<feature type="transmembrane region" description="Helical" evidence="2">
    <location>
        <begin position="617"/>
        <end position="635"/>
    </location>
</feature>
<dbReference type="PANTHER" id="PTHR42736:SF1">
    <property type="entry name" value="PROTEIN-GLUTAMINE GAMMA-GLUTAMYLTRANSFERASE"/>
    <property type="match status" value="1"/>
</dbReference>
<dbReference type="Pfam" id="PF01841">
    <property type="entry name" value="Transglut_core"/>
    <property type="match status" value="1"/>
</dbReference>
<feature type="region of interest" description="Disordered" evidence="1">
    <location>
        <begin position="310"/>
        <end position="335"/>
    </location>
</feature>
<keyword evidence="2" id="KW-0812">Transmembrane</keyword>
<evidence type="ECO:0000256" key="2">
    <source>
        <dbReference type="SAM" id="Phobius"/>
    </source>
</evidence>
<evidence type="ECO:0000259" key="3">
    <source>
        <dbReference type="SMART" id="SM00460"/>
    </source>
</evidence>
<dbReference type="SMART" id="SM00460">
    <property type="entry name" value="TGc"/>
    <property type="match status" value="1"/>
</dbReference>
<proteinExistence type="predicted"/>
<feature type="transmembrane region" description="Helical" evidence="2">
    <location>
        <begin position="219"/>
        <end position="242"/>
    </location>
</feature>
<reference evidence="5" key="1">
    <citation type="journal article" date="2019" name="Int. J. Syst. Evol. Microbiol.">
        <title>The Global Catalogue of Microorganisms (GCM) 10K type strain sequencing project: providing services to taxonomists for standard genome sequencing and annotation.</title>
        <authorList>
            <consortium name="The Broad Institute Genomics Platform"/>
            <consortium name="The Broad Institute Genome Sequencing Center for Infectious Disease"/>
            <person name="Wu L."/>
            <person name="Ma J."/>
        </authorList>
    </citation>
    <scope>NUCLEOTIDE SEQUENCE [LARGE SCALE GENOMIC DNA]</scope>
    <source>
        <strain evidence="5">2902at01</strain>
    </source>
</reference>
<dbReference type="InterPro" id="IPR038765">
    <property type="entry name" value="Papain-like_cys_pep_sf"/>
</dbReference>
<dbReference type="Gene3D" id="3.10.620.30">
    <property type="match status" value="1"/>
</dbReference>
<keyword evidence="2" id="KW-0472">Membrane</keyword>
<dbReference type="RefSeq" id="WP_377547809.1">
    <property type="nucleotide sequence ID" value="NZ_JBHSBN010000013.1"/>
</dbReference>
<comment type="caution">
    <text evidence="4">The sequence shown here is derived from an EMBL/GenBank/DDBJ whole genome shotgun (WGS) entry which is preliminary data.</text>
</comment>
<feature type="compositionally biased region" description="Polar residues" evidence="1">
    <location>
        <begin position="553"/>
        <end position="567"/>
    </location>
</feature>
<dbReference type="InterPro" id="IPR052901">
    <property type="entry name" value="Bact_TGase-like"/>
</dbReference>
<dbReference type="InterPro" id="IPR021878">
    <property type="entry name" value="TgpA_N"/>
</dbReference>
<feature type="transmembrane region" description="Helical" evidence="2">
    <location>
        <begin position="56"/>
        <end position="75"/>
    </location>
</feature>
<feature type="region of interest" description="Disordered" evidence="1">
    <location>
        <begin position="552"/>
        <end position="609"/>
    </location>
</feature>
<evidence type="ECO:0000256" key="1">
    <source>
        <dbReference type="SAM" id="MobiDB-lite"/>
    </source>
</evidence>
<dbReference type="Proteomes" id="UP001595868">
    <property type="component" value="Unassembled WGS sequence"/>
</dbReference>
<gene>
    <name evidence="4" type="ORF">ACFOX0_19280</name>
</gene>
<dbReference type="PANTHER" id="PTHR42736">
    <property type="entry name" value="PROTEIN-GLUTAMINE GAMMA-GLUTAMYLTRANSFERASE"/>
    <property type="match status" value="1"/>
</dbReference>
<dbReference type="EMBL" id="JBHSBN010000013">
    <property type="protein sequence ID" value="MFC4108060.1"/>
    <property type="molecule type" value="Genomic_DNA"/>
</dbReference>
<accession>A0ABV8KPL2</accession>
<dbReference type="InterPro" id="IPR002931">
    <property type="entry name" value="Transglutaminase-like"/>
</dbReference>
<sequence>MRGQRYLGLVAAAATLLAAAPLGTIFDRWTWLFQAFIVVGLIAGAAALTRWLRAPVWAQVLGMLAGLLLALTWMFPEGGEVLGIIPTLDTFGNFGQLLTGSLADMRQYGVPVPDVVETLRFITVLGVGVVAVGVDLLTVGLRRPALAGLPMLAIYSVPVAVYTDSVPALPFVIGAIGFLWLLVADNVDRVRRFGRRFTGDGRDVSVWEPSPLAAAGRRLAVLGVAVAVLLPVAVPGMTGGLLNSFTAAAGDGTGDGPGGAPGRVNLFAALRGQLNQGKVADMVRVTTNEREPFYLRFGVADDIQADGFRVRSPKGRSVNNGLPEPRASDRPGVTRQRYRASVETLSFDMPLLPTYTEVAKTEGVDGSWSYDTDMQVIYSNRSIARNKKYSFEYVRTTYSPAALAAMPSPGRNDPIRQFTKVPEQIREVTELVAALTRNAKSDYAKTRAIYDYFSEKNGFRYSQSAQGDTTSGKDILDFITGKVGFCQQYAASMAWLARVAGIPARVAFGFTNGSDRSGDSYVLTNHNLHAWTEVYLGDAGWVPFDATPKASVAGSTSTEWAPDTNATAAPVPSAGPNAGANPDSSAGPAGNGADPREKDEPVDQGVVGPGAADSGPWWMVLVVLLGLAVLAVPAIRRLLLRRRRAARTIAATRVAAGGAGPPVPGVPEVIATDTELDRARADAHAAWDELIDTLIDFRVVVDPTETPRLTAARLVAGGLPEPAATGAQRLGRAEERARYARIPAHDGPLDDALRAVRRGLARSAGRKVRLTAAVLPPSVLLHWRLSIMDGFAGLVAGFGRGRDRLLRWSPRRLIAGRAAR</sequence>
<feature type="transmembrane region" description="Helical" evidence="2">
    <location>
        <begin position="168"/>
        <end position="187"/>
    </location>
</feature>
<feature type="transmembrane region" description="Helical" evidence="2">
    <location>
        <begin position="29"/>
        <end position="49"/>
    </location>
</feature>
<dbReference type="SUPFAM" id="SSF54001">
    <property type="entry name" value="Cysteine proteinases"/>
    <property type="match status" value="1"/>
</dbReference>
<dbReference type="Pfam" id="PF11992">
    <property type="entry name" value="TgpA_N"/>
    <property type="match status" value="1"/>
</dbReference>
<keyword evidence="2" id="KW-1133">Transmembrane helix</keyword>
<evidence type="ECO:0000313" key="4">
    <source>
        <dbReference type="EMBL" id="MFC4108060.1"/>
    </source>
</evidence>
<keyword evidence="5" id="KW-1185">Reference proteome</keyword>
<protein>
    <submittedName>
        <fullName evidence="4">DUF3488 and DUF4129 domain-containing transglutaminase family protein</fullName>
    </submittedName>
</protein>
<feature type="transmembrane region" description="Helical" evidence="2">
    <location>
        <begin position="145"/>
        <end position="162"/>
    </location>
</feature>
<feature type="transmembrane region" description="Helical" evidence="2">
    <location>
        <begin position="118"/>
        <end position="138"/>
    </location>
</feature>
<name>A0ABV8KPL2_9ACTN</name>
<organism evidence="4 5">
    <name type="scientific">Micromonospora zhanjiangensis</name>
    <dbReference type="NCBI Taxonomy" id="1522057"/>
    <lineage>
        <taxon>Bacteria</taxon>
        <taxon>Bacillati</taxon>
        <taxon>Actinomycetota</taxon>
        <taxon>Actinomycetes</taxon>
        <taxon>Micromonosporales</taxon>
        <taxon>Micromonosporaceae</taxon>
        <taxon>Micromonospora</taxon>
    </lineage>
</organism>